<evidence type="ECO:0000259" key="1">
    <source>
        <dbReference type="SMART" id="SM00955"/>
    </source>
</evidence>
<dbReference type="GO" id="GO:0003723">
    <property type="term" value="F:RNA binding"/>
    <property type="evidence" value="ECO:0007669"/>
    <property type="project" value="InterPro"/>
</dbReference>
<dbReference type="PANTHER" id="PTHR23355">
    <property type="entry name" value="RIBONUCLEASE"/>
    <property type="match status" value="1"/>
</dbReference>
<name>A0A3B0UUX8_9ZZZZ</name>
<dbReference type="InterPro" id="IPR001900">
    <property type="entry name" value="RNase_II/R"/>
</dbReference>
<dbReference type="GO" id="GO:0006402">
    <property type="term" value="P:mRNA catabolic process"/>
    <property type="evidence" value="ECO:0007669"/>
    <property type="project" value="TreeGrafter"/>
</dbReference>
<feature type="domain" description="RNB" evidence="1">
    <location>
        <begin position="23"/>
        <end position="309"/>
    </location>
</feature>
<evidence type="ECO:0000313" key="2">
    <source>
        <dbReference type="EMBL" id="VAW34935.1"/>
    </source>
</evidence>
<proteinExistence type="predicted"/>
<dbReference type="SUPFAM" id="SSF50249">
    <property type="entry name" value="Nucleic acid-binding proteins"/>
    <property type="match status" value="1"/>
</dbReference>
<dbReference type="PANTHER" id="PTHR23355:SF42">
    <property type="entry name" value="RIBONUCLEASE II, CHLOROPLASTIC_MITOCHONDRIAL"/>
    <property type="match status" value="1"/>
</dbReference>
<organism evidence="2">
    <name type="scientific">hydrothermal vent metagenome</name>
    <dbReference type="NCBI Taxonomy" id="652676"/>
    <lineage>
        <taxon>unclassified sequences</taxon>
        <taxon>metagenomes</taxon>
        <taxon>ecological metagenomes</taxon>
    </lineage>
</organism>
<dbReference type="GO" id="GO:0000175">
    <property type="term" value="F:3'-5'-RNA exonuclease activity"/>
    <property type="evidence" value="ECO:0007669"/>
    <property type="project" value="TreeGrafter"/>
</dbReference>
<sequence>LKAMAQAAEIAASPVLAAEAEGRVDLRDLPLITVDGPSTRDFDDALHVRRLPDGNFEAGIHIADVAAFIKPGSALFAAACERTTSLYFPDGMVPMLPPVLSEGAFSLLAAEERPALSFMVTLDAGGRVLNKKIVRSMVRVRRQLSYQEAEDLLAVDQDLGDLVMLSRCLRDNRVEAGAMLIPVPDVVLKLADNEVKEVRLADVDSTMRLMVAEFMVLANSLAAGFLANRQEPGLYRSQGPPRKRFFKFPPRDDLFILFRQRRFLSRGNLGTVPKRHEGVGVEQYTTTTSPIRRLLDLIIQLQISAILAGKGALFTENDLKGYAGIMAGVQSKLNLVRQQRQRYWLLKYLESRKGERLAAFVLDRLHGKVQVVIQDFLLQTELPANQGVKHELGDVVMVKLTAVNPLNGTCRFEW</sequence>
<dbReference type="Pfam" id="PF00773">
    <property type="entry name" value="RNB"/>
    <property type="match status" value="2"/>
</dbReference>
<reference evidence="2" key="1">
    <citation type="submission" date="2018-06" db="EMBL/GenBank/DDBJ databases">
        <authorList>
            <person name="Zhirakovskaya E."/>
        </authorList>
    </citation>
    <scope>NUCLEOTIDE SEQUENCE</scope>
</reference>
<dbReference type="InterPro" id="IPR050180">
    <property type="entry name" value="RNR_Ribonuclease"/>
</dbReference>
<dbReference type="AlphaFoldDB" id="A0A3B0UUX8"/>
<feature type="non-terminal residue" evidence="2">
    <location>
        <position position="1"/>
    </location>
</feature>
<dbReference type="GO" id="GO:0000932">
    <property type="term" value="C:P-body"/>
    <property type="evidence" value="ECO:0007669"/>
    <property type="project" value="TreeGrafter"/>
</dbReference>
<gene>
    <name evidence="2" type="ORF">MNBD_DELTA03-1808</name>
</gene>
<protein>
    <submittedName>
        <fullName evidence="2">3'-to-5' exoribonuclease RNase R</fullName>
    </submittedName>
</protein>
<accession>A0A3B0UUX8</accession>
<dbReference type="EMBL" id="UOEX01000105">
    <property type="protein sequence ID" value="VAW34935.1"/>
    <property type="molecule type" value="Genomic_DNA"/>
</dbReference>
<dbReference type="InterPro" id="IPR012340">
    <property type="entry name" value="NA-bd_OB-fold"/>
</dbReference>
<dbReference type="SMART" id="SM00955">
    <property type="entry name" value="RNB"/>
    <property type="match status" value="1"/>
</dbReference>